<comment type="caution">
    <text evidence="1">The sequence shown here is derived from an EMBL/GenBank/DDBJ whole genome shotgun (WGS) entry which is preliminary data.</text>
</comment>
<sequence length="65" mass="7281">MRTPIGLPVEVGELDGYTIALTVEQFLGWPSLWWHAWAPDGSYAGQTNNAHWLALLIADHRHKTA</sequence>
<keyword evidence="2" id="KW-1185">Reference proteome</keyword>
<evidence type="ECO:0000313" key="2">
    <source>
        <dbReference type="Proteomes" id="UP001518976"/>
    </source>
</evidence>
<name>A0ABS3X0D4_9ACTN</name>
<evidence type="ECO:0000313" key="1">
    <source>
        <dbReference type="EMBL" id="MBO8188834.1"/>
    </source>
</evidence>
<dbReference type="RefSeq" id="WP_209267601.1">
    <property type="nucleotide sequence ID" value="NZ_JAFFZN010000027.1"/>
</dbReference>
<protein>
    <submittedName>
        <fullName evidence="1">Uncharacterized protein</fullName>
    </submittedName>
</protein>
<gene>
    <name evidence="1" type="ORF">JW592_25685</name>
</gene>
<dbReference type="Proteomes" id="UP001518976">
    <property type="component" value="Unassembled WGS sequence"/>
</dbReference>
<organism evidence="1 2">
    <name type="scientific">Streptomyces spirodelae</name>
    <dbReference type="NCBI Taxonomy" id="2812904"/>
    <lineage>
        <taxon>Bacteria</taxon>
        <taxon>Bacillati</taxon>
        <taxon>Actinomycetota</taxon>
        <taxon>Actinomycetes</taxon>
        <taxon>Kitasatosporales</taxon>
        <taxon>Streptomycetaceae</taxon>
        <taxon>Streptomyces</taxon>
    </lineage>
</organism>
<dbReference type="EMBL" id="JAFFZN010000027">
    <property type="protein sequence ID" value="MBO8188834.1"/>
    <property type="molecule type" value="Genomic_DNA"/>
</dbReference>
<reference evidence="1 2" key="1">
    <citation type="submission" date="2021-02" db="EMBL/GenBank/DDBJ databases">
        <title>Streptomyces spirodelae sp. nov., isolated from duckweed.</title>
        <authorList>
            <person name="Saimee Y."/>
            <person name="Duangmal K."/>
        </authorList>
    </citation>
    <scope>NUCLEOTIDE SEQUENCE [LARGE SCALE GENOMIC DNA]</scope>
    <source>
        <strain evidence="1 2">DW4-2</strain>
    </source>
</reference>
<proteinExistence type="predicted"/>
<accession>A0ABS3X0D4</accession>